<reference evidence="2" key="1">
    <citation type="submission" date="2023-06" db="EMBL/GenBank/DDBJ databases">
        <title>Genomic of Agaribacillus aureum.</title>
        <authorList>
            <person name="Wang G."/>
        </authorList>
    </citation>
    <scope>NUCLEOTIDE SEQUENCE</scope>
    <source>
        <strain evidence="2">BMA12</strain>
    </source>
</reference>
<protein>
    <submittedName>
        <fullName evidence="2">Caspase family protein</fullName>
    </submittedName>
</protein>
<dbReference type="SUPFAM" id="SSF52129">
    <property type="entry name" value="Caspase-like"/>
    <property type="match status" value="1"/>
</dbReference>
<evidence type="ECO:0000313" key="2">
    <source>
        <dbReference type="EMBL" id="MDN5214681.1"/>
    </source>
</evidence>
<evidence type="ECO:0000259" key="1">
    <source>
        <dbReference type="Pfam" id="PF00656"/>
    </source>
</evidence>
<organism evidence="2 3">
    <name type="scientific">Agaribacillus aureus</name>
    <dbReference type="NCBI Taxonomy" id="3051825"/>
    <lineage>
        <taxon>Bacteria</taxon>
        <taxon>Pseudomonadati</taxon>
        <taxon>Bacteroidota</taxon>
        <taxon>Cytophagia</taxon>
        <taxon>Cytophagales</taxon>
        <taxon>Splendidivirgaceae</taxon>
        <taxon>Agaribacillus</taxon>
    </lineage>
</organism>
<name>A0ABT8LBV3_9BACT</name>
<keyword evidence="3" id="KW-1185">Reference proteome</keyword>
<dbReference type="EMBL" id="JAUJEB010000005">
    <property type="protein sequence ID" value="MDN5214681.1"/>
    <property type="molecule type" value="Genomic_DNA"/>
</dbReference>
<accession>A0ABT8LBV3</accession>
<sequence>MRYSILHFTLNIIKTCTGIFFILILNQYSLKAQNHENSNDTISVNKNCPSINNKEKQALLIAVGKPHSYFKKELKGPVNEIKHLVELLDNNGYAVYTLTDEDATKKNIEKKICQILSSKNLSQLLFYYAGYSISKSDLWDQFSKDLREKFYEKNEAEYILIPYQKDQDSKINEVICMGELNVLFNENKKEAHNEDKKNNVRKVIIIEATHERNFANVSPLVSNFFADKLPSDGLYALTSLKDTTYDGEYGPVIIEALEGKADKLNSGNNDGIVSIWELTSYFDNHINVRFGDMRGENFSSRYIFIGNGNVPLTNVLSNK</sequence>
<comment type="caution">
    <text evidence="2">The sequence shown here is derived from an EMBL/GenBank/DDBJ whole genome shotgun (WGS) entry which is preliminary data.</text>
</comment>
<dbReference type="InterPro" id="IPR011600">
    <property type="entry name" value="Pept_C14_caspase"/>
</dbReference>
<evidence type="ECO:0000313" key="3">
    <source>
        <dbReference type="Proteomes" id="UP001172083"/>
    </source>
</evidence>
<dbReference type="Proteomes" id="UP001172083">
    <property type="component" value="Unassembled WGS sequence"/>
</dbReference>
<dbReference type="RefSeq" id="WP_346760020.1">
    <property type="nucleotide sequence ID" value="NZ_JAUJEB010000005.1"/>
</dbReference>
<dbReference type="InterPro" id="IPR029030">
    <property type="entry name" value="Caspase-like_dom_sf"/>
</dbReference>
<dbReference type="Gene3D" id="3.40.50.1460">
    <property type="match status" value="1"/>
</dbReference>
<proteinExistence type="predicted"/>
<dbReference type="Pfam" id="PF00656">
    <property type="entry name" value="Peptidase_C14"/>
    <property type="match status" value="1"/>
</dbReference>
<gene>
    <name evidence="2" type="ORF">QQ020_21560</name>
</gene>
<feature type="domain" description="Peptidase C14 caspase" evidence="1">
    <location>
        <begin position="58"/>
        <end position="148"/>
    </location>
</feature>